<dbReference type="STRING" id="1157962.A0A250XF68"/>
<evidence type="ECO:0000313" key="4">
    <source>
        <dbReference type="Proteomes" id="UP000232323"/>
    </source>
</evidence>
<evidence type="ECO:0000313" key="3">
    <source>
        <dbReference type="EMBL" id="GAX81725.1"/>
    </source>
</evidence>
<keyword evidence="1" id="KW-0812">Transmembrane</keyword>
<comment type="caution">
    <text evidence="3">The sequence shown here is derived from an EMBL/GenBank/DDBJ whole genome shotgun (WGS) entry which is preliminary data.</text>
</comment>
<accession>A0A250XF68</accession>
<keyword evidence="1" id="KW-0472">Membrane</keyword>
<proteinExistence type="predicted"/>
<evidence type="ECO:0000256" key="1">
    <source>
        <dbReference type="SAM" id="Phobius"/>
    </source>
</evidence>
<dbReference type="Proteomes" id="UP000232323">
    <property type="component" value="Unassembled WGS sequence"/>
</dbReference>
<reference evidence="3 4" key="1">
    <citation type="submission" date="2017-08" db="EMBL/GenBank/DDBJ databases">
        <title>Acidophilic green algal genome provides insights into adaptation to an acidic environment.</title>
        <authorList>
            <person name="Hirooka S."/>
            <person name="Hirose Y."/>
            <person name="Kanesaki Y."/>
            <person name="Higuchi S."/>
            <person name="Fujiwara T."/>
            <person name="Onuma R."/>
            <person name="Era A."/>
            <person name="Ohbayashi R."/>
            <person name="Uzuka A."/>
            <person name="Nozaki H."/>
            <person name="Yoshikawa H."/>
            <person name="Miyagishima S.Y."/>
        </authorList>
    </citation>
    <scope>NUCLEOTIDE SEQUENCE [LARGE SCALE GENOMIC DNA]</scope>
    <source>
        <strain evidence="3 4">NIES-2499</strain>
    </source>
</reference>
<keyword evidence="2" id="KW-0732">Signal</keyword>
<name>A0A250XF68_9CHLO</name>
<dbReference type="EMBL" id="BEGY01000069">
    <property type="protein sequence ID" value="GAX81725.1"/>
    <property type="molecule type" value="Genomic_DNA"/>
</dbReference>
<feature type="signal peptide" evidence="2">
    <location>
        <begin position="1"/>
        <end position="24"/>
    </location>
</feature>
<keyword evidence="1" id="KW-1133">Transmembrane helix</keyword>
<sequence>MQTSCVLYLVGFALLTVKVWICAANDAAELSRFLLKRQLQNELFKSQDSDLGFQRKLLLSGTPVQVPAYGEASGERRRMGEITGLPTFVYGNAIRRSMAEGLPTFVYGNAVRRSMTEGLPTFVYGNAVRRSMTEGLPTFVYGNAIRRSVAEGLYGMALDHSRRMISTGVYGGVAESRELLNRALSTVLKSKKQDAGESFQTLEIEDMASTAGIDSLATKKKVSAKDKTSMIFVPPAEGILPVGQCYCRFDYDWSEWSLSDATCKASLYHRASDPRSGLAKVWLDDYYGYRPTEGGVLLPPNADQISAFLYSDCTPAPPCSCLDIGEGLSTEACFNEIQIYAANPDRYVPDAVLQDAVADGSEHTNDIRTWIQDAFPLDTCANYQGEPYVYAPLVKPTLQAWMEALRSIVGDISRSSSESSSMIMPQILLASTSILVLLLSLLVAKKLVAQVPRPSAMLDQP</sequence>
<evidence type="ECO:0000256" key="2">
    <source>
        <dbReference type="SAM" id="SignalP"/>
    </source>
</evidence>
<dbReference type="AlphaFoldDB" id="A0A250XF68"/>
<gene>
    <name evidence="3" type="ORF">CEUSTIGMA_g9153.t1</name>
</gene>
<organism evidence="3 4">
    <name type="scientific">Chlamydomonas eustigma</name>
    <dbReference type="NCBI Taxonomy" id="1157962"/>
    <lineage>
        <taxon>Eukaryota</taxon>
        <taxon>Viridiplantae</taxon>
        <taxon>Chlorophyta</taxon>
        <taxon>core chlorophytes</taxon>
        <taxon>Chlorophyceae</taxon>
        <taxon>CS clade</taxon>
        <taxon>Chlamydomonadales</taxon>
        <taxon>Chlamydomonadaceae</taxon>
        <taxon>Chlamydomonas</taxon>
    </lineage>
</organism>
<keyword evidence="4" id="KW-1185">Reference proteome</keyword>
<feature type="transmembrane region" description="Helical" evidence="1">
    <location>
        <begin position="423"/>
        <end position="444"/>
    </location>
</feature>
<evidence type="ECO:0008006" key="5">
    <source>
        <dbReference type="Google" id="ProtNLM"/>
    </source>
</evidence>
<feature type="chain" id="PRO_5012287099" description="CHASE domain-containing protein" evidence="2">
    <location>
        <begin position="25"/>
        <end position="461"/>
    </location>
</feature>
<protein>
    <recommendedName>
        <fullName evidence="5">CHASE domain-containing protein</fullName>
    </recommendedName>
</protein>